<keyword evidence="3" id="KW-1133">Transmembrane helix</keyword>
<gene>
    <name evidence="5" type="ORF">BU200_06345</name>
    <name evidence="6" type="ORF">NCTC12957_01812</name>
</gene>
<evidence type="ECO:0000256" key="1">
    <source>
        <dbReference type="ARBA" id="ARBA00022729"/>
    </source>
</evidence>
<proteinExistence type="predicted"/>
<reference evidence="5" key="1">
    <citation type="submission" date="2016-12" db="EMBL/GenBank/DDBJ databases">
        <authorList>
            <person name="Song W.-J."/>
            <person name="Kurnit D.M."/>
        </authorList>
    </citation>
    <scope>NUCLEOTIDE SEQUENCE [LARGE SCALE GENOMIC DNA]</scope>
    <source>
        <strain evidence="5">ATCC 51725</strain>
    </source>
</reference>
<evidence type="ECO:0000256" key="2">
    <source>
        <dbReference type="SAM" id="MobiDB-lite"/>
    </source>
</evidence>
<evidence type="ECO:0000259" key="4">
    <source>
        <dbReference type="Pfam" id="PF16729"/>
    </source>
</evidence>
<reference evidence="6 8" key="3">
    <citation type="submission" date="2018-06" db="EMBL/GenBank/DDBJ databases">
        <authorList>
            <consortium name="Pathogen Informatics"/>
            <person name="Doyle S."/>
        </authorList>
    </citation>
    <scope>NUCLEOTIDE SEQUENCE [LARGE SCALE GENOMIC DNA]</scope>
    <source>
        <strain evidence="6 8">NCTC12957</strain>
    </source>
</reference>
<dbReference type="Proteomes" id="UP000255213">
    <property type="component" value="Unassembled WGS sequence"/>
</dbReference>
<feature type="compositionally biased region" description="Polar residues" evidence="2">
    <location>
        <begin position="71"/>
        <end position="86"/>
    </location>
</feature>
<keyword evidence="3" id="KW-0812">Transmembrane</keyword>
<accession>A0A1Q8ECV2</accession>
<keyword evidence="7" id="KW-1185">Reference proteome</keyword>
<dbReference type="InterPro" id="IPR029050">
    <property type="entry name" value="Immunoprotect_excell_Ig-like"/>
</dbReference>
<feature type="region of interest" description="Disordered" evidence="2">
    <location>
        <begin position="57"/>
        <end position="89"/>
    </location>
</feature>
<reference evidence="7" key="2">
    <citation type="submission" date="2016-12" db="EMBL/GenBank/DDBJ databases">
        <authorList>
            <person name="Gulvik C.A."/>
        </authorList>
    </citation>
    <scope>NUCLEOTIDE SEQUENCE [LARGE SCALE GENOMIC DNA]</scope>
    <source>
        <strain evidence="7">ATCC 51725</strain>
    </source>
</reference>
<evidence type="ECO:0000313" key="7">
    <source>
        <dbReference type="Proteomes" id="UP000186437"/>
    </source>
</evidence>
<dbReference type="Proteomes" id="UP000186437">
    <property type="component" value="Unassembled WGS sequence"/>
</dbReference>
<dbReference type="Pfam" id="PF16729">
    <property type="entry name" value="DUF5067"/>
    <property type="match status" value="1"/>
</dbReference>
<feature type="domain" description="DUF5067" evidence="4">
    <location>
        <begin position="74"/>
        <end position="195"/>
    </location>
</feature>
<evidence type="ECO:0000313" key="5">
    <source>
        <dbReference type="EMBL" id="OLF49620.1"/>
    </source>
</evidence>
<evidence type="ECO:0000313" key="8">
    <source>
        <dbReference type="Proteomes" id="UP000255213"/>
    </source>
</evidence>
<dbReference type="InterPro" id="IPR031989">
    <property type="entry name" value="DUF5067"/>
</dbReference>
<evidence type="ECO:0000313" key="6">
    <source>
        <dbReference type="EMBL" id="SUN08222.1"/>
    </source>
</evidence>
<dbReference type="EMBL" id="UHEN01000001">
    <property type="protein sequence ID" value="SUN08222.1"/>
    <property type="molecule type" value="Genomic_DNA"/>
</dbReference>
<keyword evidence="1" id="KW-0732">Signal</keyword>
<sequence length="210" mass="23687">MNKIFLKLTPREIVFTIFSVFCLALAFISFSVVNSNNSKIEKLLAVAEKASKATVSLPLEQENSDDDDSELTNTDSENEKISASWNEETKTFESPEGKLVIDKIETVKGYKDKPVLKVSFSITNKSSEEKGVQLLFSSLVDIKQRNENTSNSLSYGSLTSSENNHLQDRLNAGGTISGFYPLELENETDPVIFDFQYDYTSLYEWKYTLK</sequence>
<evidence type="ECO:0000256" key="3">
    <source>
        <dbReference type="SAM" id="Phobius"/>
    </source>
</evidence>
<protein>
    <recommendedName>
        <fullName evidence="4">DUF5067 domain-containing protein</fullName>
    </recommendedName>
</protein>
<keyword evidence="3" id="KW-0472">Membrane</keyword>
<name>A0A1Q8ECV2_STRAI</name>
<feature type="transmembrane region" description="Helical" evidence="3">
    <location>
        <begin position="12"/>
        <end position="33"/>
    </location>
</feature>
<dbReference type="EMBL" id="MSJL01000025">
    <property type="protein sequence ID" value="OLF49620.1"/>
    <property type="molecule type" value="Genomic_DNA"/>
</dbReference>
<organism evidence="5 7">
    <name type="scientific">Streptococcus acidominimus</name>
    <dbReference type="NCBI Taxonomy" id="1326"/>
    <lineage>
        <taxon>Bacteria</taxon>
        <taxon>Bacillati</taxon>
        <taxon>Bacillota</taxon>
        <taxon>Bacilli</taxon>
        <taxon>Lactobacillales</taxon>
        <taxon>Streptococcaceae</taxon>
        <taxon>Streptococcus</taxon>
    </lineage>
</organism>
<dbReference type="Gene3D" id="2.60.40.1240">
    <property type="match status" value="1"/>
</dbReference>
<dbReference type="RefSeq" id="WP_075099378.1">
    <property type="nucleotide sequence ID" value="NZ_MSJL01000025.1"/>
</dbReference>
<dbReference type="AlphaFoldDB" id="A0A1Q8ECV2"/>